<dbReference type="Pfam" id="PF01051">
    <property type="entry name" value="Rep3_N"/>
    <property type="match status" value="1"/>
</dbReference>
<reference evidence="5 6" key="1">
    <citation type="submission" date="2017-04" db="EMBL/GenBank/DDBJ databases">
        <authorList>
            <person name="Afonso C.L."/>
            <person name="Miller P.J."/>
            <person name="Scott M.A."/>
            <person name="Spackman E."/>
            <person name="Goraichik I."/>
            <person name="Dimitrov K.M."/>
            <person name="Suarez D.L."/>
            <person name="Swayne D.E."/>
        </authorList>
    </citation>
    <scope>NUCLEOTIDE SEQUENCE [LARGE SCALE GENOMIC DNA]</scope>
    <source>
        <strain evidence="5 6">LMG26642</strain>
    </source>
</reference>
<dbReference type="AlphaFoldDB" id="A0A1X7NU95"/>
<dbReference type="InterPro" id="IPR036390">
    <property type="entry name" value="WH_DNA-bd_sf"/>
</dbReference>
<dbReference type="SUPFAM" id="SSF46785">
    <property type="entry name" value="Winged helix' DNA-binding domain"/>
    <property type="match status" value="2"/>
</dbReference>
<sequence>MAGRLNKKEVMISNADSIKKSNELSTSKLNQGLTLNQMQLLSYAIYSTQKDGSTTFIKADFEKKFGIDKYQTKHAKVDAQRILSIQAGLEDLENDSFEYWNVFRKMKYDNGTFTFLWDPEITPHILNLKDRYVLTDLTITAKFKSGFSWTLYDHLRGSYGCWYKSLTKDAVMKMFGVEEKKSYRENTGLLKKYVLDVAIAEINEFTELEVKYEEIKKGRSITGFKLIWSTGKGISKASQKQVDTLQSLVNIVLDDLLMYAEINDQTNRERALEIIRDFQSINYHFLDQELGLTSSHCNNLIKKSTDNLEALNSLLELEGKEQINTKVPLFNWLKN</sequence>
<keyword evidence="6" id="KW-1185">Reference proteome</keyword>
<dbReference type="Pfam" id="PF21205">
    <property type="entry name" value="Rep3_C"/>
    <property type="match status" value="1"/>
</dbReference>
<dbReference type="EMBL" id="FXBJ01000003">
    <property type="protein sequence ID" value="SMH41715.1"/>
    <property type="molecule type" value="Genomic_DNA"/>
</dbReference>
<comment type="similarity">
    <text evidence="1">Belongs to the initiator RepB protein family.</text>
</comment>
<dbReference type="GO" id="GO:0006270">
    <property type="term" value="P:DNA replication initiation"/>
    <property type="evidence" value="ECO:0007669"/>
    <property type="project" value="InterPro"/>
</dbReference>
<feature type="domain" description="Initiator Rep protein WH1" evidence="2">
    <location>
        <begin position="18"/>
        <end position="155"/>
    </location>
</feature>
<dbReference type="EMBL" id="FXBJ01000003">
    <property type="protein sequence ID" value="SMH41740.1"/>
    <property type="molecule type" value="Genomic_DNA"/>
</dbReference>
<dbReference type="Gene3D" id="1.10.10.10">
    <property type="entry name" value="Winged helix-like DNA-binding domain superfamily/Winged helix DNA-binding domain"/>
    <property type="match status" value="2"/>
</dbReference>
<organism evidence="5 6">
    <name type="scientific">Carnobacterium iners</name>
    <dbReference type="NCBI Taxonomy" id="1073423"/>
    <lineage>
        <taxon>Bacteria</taxon>
        <taxon>Bacillati</taxon>
        <taxon>Bacillota</taxon>
        <taxon>Bacilli</taxon>
        <taxon>Lactobacillales</taxon>
        <taxon>Carnobacteriaceae</taxon>
        <taxon>Carnobacterium</taxon>
    </lineage>
</organism>
<name>A0A1X7NU95_9LACT</name>
<evidence type="ECO:0000313" key="5">
    <source>
        <dbReference type="EMBL" id="SMH41781.1"/>
    </source>
</evidence>
<evidence type="ECO:0000259" key="2">
    <source>
        <dbReference type="Pfam" id="PF01051"/>
    </source>
</evidence>
<gene>
    <name evidence="3" type="ORF">SAMN04488700_2454</name>
    <name evidence="4" type="ORF">SAMN04488700_2462</name>
    <name evidence="5" type="ORF">SAMN04488700_2470</name>
</gene>
<dbReference type="RefSeq" id="WP_159446098.1">
    <property type="nucleotide sequence ID" value="NZ_FOAH01000077.1"/>
</dbReference>
<dbReference type="EMBL" id="FXBJ01000003">
    <property type="protein sequence ID" value="SMH41781.1"/>
    <property type="molecule type" value="Genomic_DNA"/>
</dbReference>
<accession>A0A1X7NU95</accession>
<dbReference type="Proteomes" id="UP000193435">
    <property type="component" value="Unassembled WGS sequence"/>
</dbReference>
<evidence type="ECO:0000313" key="6">
    <source>
        <dbReference type="Proteomes" id="UP000193435"/>
    </source>
</evidence>
<evidence type="ECO:0000313" key="3">
    <source>
        <dbReference type="EMBL" id="SMH41715.1"/>
    </source>
</evidence>
<evidence type="ECO:0000313" key="4">
    <source>
        <dbReference type="EMBL" id="SMH41740.1"/>
    </source>
</evidence>
<proteinExistence type="inferred from homology"/>
<protein>
    <submittedName>
        <fullName evidence="5">Initiator Replication protein</fullName>
    </submittedName>
</protein>
<dbReference type="InterPro" id="IPR036388">
    <property type="entry name" value="WH-like_DNA-bd_sf"/>
</dbReference>
<dbReference type="GO" id="GO:0003887">
    <property type="term" value="F:DNA-directed DNA polymerase activity"/>
    <property type="evidence" value="ECO:0007669"/>
    <property type="project" value="InterPro"/>
</dbReference>
<evidence type="ECO:0000256" key="1">
    <source>
        <dbReference type="ARBA" id="ARBA00038283"/>
    </source>
</evidence>
<dbReference type="STRING" id="1073423.SAMN04488700_2454"/>
<dbReference type="InterPro" id="IPR000525">
    <property type="entry name" value="Initiator_Rep_WH1"/>
</dbReference>